<dbReference type="InterPro" id="IPR004843">
    <property type="entry name" value="Calcineurin-like_PHP"/>
</dbReference>
<dbReference type="Proteomes" id="UP000000599">
    <property type="component" value="Chromosome B"/>
</dbReference>
<feature type="transmembrane region" description="Helical" evidence="2">
    <location>
        <begin position="12"/>
        <end position="29"/>
    </location>
</feature>
<dbReference type="STRING" id="284592.Q6BX90"/>
<gene>
    <name evidence="4" type="ordered locus">DEHA2B04994g</name>
</gene>
<dbReference type="GO" id="GO:0005737">
    <property type="term" value="C:cytoplasm"/>
    <property type="evidence" value="ECO:0007669"/>
    <property type="project" value="TreeGrafter"/>
</dbReference>
<sequence>MFALPRRWIRQLGYLLLVFFITIVVLLVANRNNVGLNDYLPTGFLPSFFQPAADSFIVDIAIKNCFKMKSKNENCGLPGASEGLMGNLYGSGQWLKIDKDLSLGSSWYRKEYFSYKKAKKEALQGNILTEEGAKDATQKRGEAEKNNQVIVDVAISNPLIDAKISENDKLNIPMYILKEFHSEKVYDDGHHDVLVEKQKAKMKGEKLQALTVDKDKSASNKINIKLEQDRQAAESANRGKDKENELIKIDKIKGGEDDEKNQEEKNSNSSSKKKPEEKDTQEKENTEEGTKDDIKDSENKNIEKVIENKKDEASHDDKVKRQNLNERGTETTRHNLEVSYHIPTKEELVASRWTYKSNGIWLKYGNADSNAITGIDILFGEDAVDPRPNWRLIKDGPLREVLSPSDKPAYISIRKGPRVDYKKDIKPLKVNPDGKFKILQVADLHFSTGVGKCRDPSPAETKSGCQADSRTLKFLEKVLDLEKPDLVVLTGDQIFGDEAKDSETALFKALNPFIKRGIPFAVTMGNHDDEGSLSRTEIMSLSANLPYSLASLGADEVAGVGNYALTIEGPSSRNTAMTLFFLDTHKYSLNPKVTPGYDWLKESQLKWLEREAASLQKSIAAYTHIHLSMAFFHIPLPEYRNLDQPMVGEKKEGITAPRYNSGARSTLGKLGVSVASVGHDHCNDYCLQDATNNENENALWLCYGGGSGEGGYGGYGGYIRRMRVFDIDTSAGEIKSWKRKESEPNVDFDHQTLVSGGNVVNSN</sequence>
<dbReference type="GeneID" id="2913240"/>
<dbReference type="OrthoDB" id="783096at2759"/>
<dbReference type="Pfam" id="PF00149">
    <property type="entry name" value="Metallophos"/>
    <property type="match status" value="1"/>
</dbReference>
<feature type="region of interest" description="Disordered" evidence="1">
    <location>
        <begin position="222"/>
        <end position="332"/>
    </location>
</feature>
<dbReference type="OMA" id="GDQIFGD"/>
<evidence type="ECO:0000256" key="2">
    <source>
        <dbReference type="SAM" id="Phobius"/>
    </source>
</evidence>
<dbReference type="eggNOG" id="KOG1432">
    <property type="taxonomic scope" value="Eukaryota"/>
</dbReference>
<reference evidence="4 5" key="1">
    <citation type="journal article" date="2004" name="Nature">
        <title>Genome evolution in yeasts.</title>
        <authorList>
            <consortium name="Genolevures"/>
            <person name="Dujon B."/>
            <person name="Sherman D."/>
            <person name="Fischer G."/>
            <person name="Durrens P."/>
            <person name="Casaregola S."/>
            <person name="Lafontaine I."/>
            <person name="de Montigny J."/>
            <person name="Marck C."/>
            <person name="Neuveglise C."/>
            <person name="Talla E."/>
            <person name="Goffard N."/>
            <person name="Frangeul L."/>
            <person name="Aigle M."/>
            <person name="Anthouard V."/>
            <person name="Babour A."/>
            <person name="Barbe V."/>
            <person name="Barnay S."/>
            <person name="Blanchin S."/>
            <person name="Beckerich J.M."/>
            <person name="Beyne E."/>
            <person name="Bleykasten C."/>
            <person name="Boisrame A."/>
            <person name="Boyer J."/>
            <person name="Cattolico L."/>
            <person name="Confanioleri F."/>
            <person name="de Daruvar A."/>
            <person name="Despons L."/>
            <person name="Fabre E."/>
            <person name="Fairhead C."/>
            <person name="Ferry-Dumazet H."/>
            <person name="Groppi A."/>
            <person name="Hantraye F."/>
            <person name="Hennequin C."/>
            <person name="Jauniaux N."/>
            <person name="Joyet P."/>
            <person name="Kachouri R."/>
            <person name="Kerrest A."/>
            <person name="Koszul R."/>
            <person name="Lemaire M."/>
            <person name="Lesur I."/>
            <person name="Ma L."/>
            <person name="Muller H."/>
            <person name="Nicaud J.M."/>
            <person name="Nikolski M."/>
            <person name="Oztas S."/>
            <person name="Ozier-Kalogeropoulos O."/>
            <person name="Pellenz S."/>
            <person name="Potier S."/>
            <person name="Richard G.F."/>
            <person name="Straub M.L."/>
            <person name="Suleau A."/>
            <person name="Swennene D."/>
            <person name="Tekaia F."/>
            <person name="Wesolowski-Louvel M."/>
            <person name="Westhof E."/>
            <person name="Wirth B."/>
            <person name="Zeniou-Meyer M."/>
            <person name="Zivanovic I."/>
            <person name="Bolotin-Fukuhara M."/>
            <person name="Thierry A."/>
            <person name="Bouchier C."/>
            <person name="Caudron B."/>
            <person name="Scarpelli C."/>
            <person name="Gaillardin C."/>
            <person name="Weissenbach J."/>
            <person name="Wincker P."/>
            <person name="Souciet J.L."/>
        </authorList>
    </citation>
    <scope>NUCLEOTIDE SEQUENCE [LARGE SCALE GENOMIC DNA]</scope>
    <source>
        <strain evidence="5">ATCC 36239 / CBS 767 / BCRC 21394 / JCM 1990 / NBRC 0083 / IGC 2968</strain>
    </source>
</reference>
<dbReference type="PANTHER" id="PTHR32440:SF0">
    <property type="entry name" value="PHOSPHATASE DCR2-RELATED"/>
    <property type="match status" value="1"/>
</dbReference>
<feature type="compositionally biased region" description="Basic and acidic residues" evidence="1">
    <location>
        <begin position="222"/>
        <end position="255"/>
    </location>
</feature>
<dbReference type="HOGENOM" id="CLU_019692_4_2_1"/>
<keyword evidence="2" id="KW-1133">Transmembrane helix</keyword>
<keyword evidence="5" id="KW-1185">Reference proteome</keyword>
<accession>Q6BX90</accession>
<dbReference type="CDD" id="cd07383">
    <property type="entry name" value="MPP_Dcr2"/>
    <property type="match status" value="1"/>
</dbReference>
<dbReference type="Gene3D" id="3.60.21.10">
    <property type="match status" value="1"/>
</dbReference>
<dbReference type="RefSeq" id="XP_457179.2">
    <property type="nucleotide sequence ID" value="XM_457179.1"/>
</dbReference>
<name>Q6BX90_DEBHA</name>
<keyword evidence="2" id="KW-0472">Membrane</keyword>
<keyword evidence="2" id="KW-0812">Transmembrane</keyword>
<dbReference type="EMBL" id="CR382134">
    <property type="protein sequence ID" value="CAG85174.2"/>
    <property type="molecule type" value="Genomic_DNA"/>
</dbReference>
<protein>
    <submittedName>
        <fullName evidence="4">DEHA2B04994p</fullName>
    </submittedName>
</protein>
<evidence type="ECO:0000313" key="5">
    <source>
        <dbReference type="Proteomes" id="UP000000599"/>
    </source>
</evidence>
<dbReference type="AlphaFoldDB" id="Q6BX90"/>
<dbReference type="InterPro" id="IPR029052">
    <property type="entry name" value="Metallo-depent_PP-like"/>
</dbReference>
<organism evidence="4 5">
    <name type="scientific">Debaryomyces hansenii (strain ATCC 36239 / CBS 767 / BCRC 21394 / JCM 1990 / NBRC 0083 / IGC 2968)</name>
    <name type="common">Yeast</name>
    <name type="synonym">Torulaspora hansenii</name>
    <dbReference type="NCBI Taxonomy" id="284592"/>
    <lineage>
        <taxon>Eukaryota</taxon>
        <taxon>Fungi</taxon>
        <taxon>Dikarya</taxon>
        <taxon>Ascomycota</taxon>
        <taxon>Saccharomycotina</taxon>
        <taxon>Pichiomycetes</taxon>
        <taxon>Debaryomycetaceae</taxon>
        <taxon>Debaryomyces</taxon>
    </lineage>
</organism>
<dbReference type="FunCoup" id="Q6BX90">
    <property type="interactions" value="68"/>
</dbReference>
<evidence type="ECO:0000313" key="4">
    <source>
        <dbReference type="EMBL" id="CAG85174.2"/>
    </source>
</evidence>
<evidence type="ECO:0000259" key="3">
    <source>
        <dbReference type="Pfam" id="PF00149"/>
    </source>
</evidence>
<proteinExistence type="predicted"/>
<feature type="compositionally biased region" description="Basic and acidic residues" evidence="1">
    <location>
        <begin position="273"/>
        <end position="332"/>
    </location>
</feature>
<dbReference type="PANTHER" id="PTHR32440">
    <property type="entry name" value="PHOSPHATASE DCR2-RELATED-RELATED"/>
    <property type="match status" value="1"/>
</dbReference>
<dbReference type="KEGG" id="dha:DEHA2B04994g"/>
<dbReference type="GO" id="GO:0004721">
    <property type="term" value="F:phosphoprotein phosphatase activity"/>
    <property type="evidence" value="ECO:0007669"/>
    <property type="project" value="TreeGrafter"/>
</dbReference>
<evidence type="ECO:0000256" key="1">
    <source>
        <dbReference type="SAM" id="MobiDB-lite"/>
    </source>
</evidence>
<dbReference type="VEuPathDB" id="FungiDB:DEHA2B04994g"/>
<dbReference type="SUPFAM" id="SSF56300">
    <property type="entry name" value="Metallo-dependent phosphatases"/>
    <property type="match status" value="1"/>
</dbReference>
<dbReference type="InParanoid" id="Q6BX90"/>
<feature type="domain" description="Calcineurin-like phosphoesterase" evidence="3">
    <location>
        <begin position="436"/>
        <end position="682"/>
    </location>
</feature>